<feature type="transmembrane region" description="Helical" evidence="1">
    <location>
        <begin position="127"/>
        <end position="151"/>
    </location>
</feature>
<evidence type="ECO:0000313" key="3">
    <source>
        <dbReference type="Proteomes" id="UP000183257"/>
    </source>
</evidence>
<reference evidence="3" key="1">
    <citation type="submission" date="2016-11" db="EMBL/GenBank/DDBJ databases">
        <authorList>
            <person name="Varghese N."/>
            <person name="Submissions S."/>
        </authorList>
    </citation>
    <scope>NUCLEOTIDE SEQUENCE [LARGE SCALE GENOMIC DNA]</scope>
    <source>
        <strain evidence="3">DSM 24786</strain>
    </source>
</reference>
<dbReference type="STRING" id="76595.SAMN05660313_03030"/>
<accession>A0A1K1QXQ0</accession>
<dbReference type="AlphaFoldDB" id="A0A1K1QXQ0"/>
<dbReference type="EMBL" id="FPIY01000005">
    <property type="protein sequence ID" value="SFW64094.1"/>
    <property type="molecule type" value="Genomic_DNA"/>
</dbReference>
<sequence length="242" mass="28075">MAFYFVKRANKPGFLSFFTTIVIMFALNICLLFSLMLVYSSVKEMHQITILNEKYTATVISYTSETENDSYGNFYVVYKPLVQFKTNTGNIIEKELDFQKSRIKIGDTYTVYYDVKNDEELKFPTELIGIIIGKLLFCSLLVFIFIGVLKYTLGYRMKRFKELTFKIIVPVILIGFNLMLIYGIFFGNPVPRFVTAILVFFVIGLALGTWGYFIMIAKKGIPKMEKIGHNKWVSKWDDDEEL</sequence>
<feature type="transmembrane region" description="Helical" evidence="1">
    <location>
        <begin position="12"/>
        <end position="39"/>
    </location>
</feature>
<gene>
    <name evidence="2" type="ORF">SAMN05660313_03030</name>
</gene>
<evidence type="ECO:0008006" key="4">
    <source>
        <dbReference type="Google" id="ProtNLM"/>
    </source>
</evidence>
<evidence type="ECO:0000256" key="1">
    <source>
        <dbReference type="SAM" id="Phobius"/>
    </source>
</evidence>
<keyword evidence="1" id="KW-1133">Transmembrane helix</keyword>
<organism evidence="2 3">
    <name type="scientific">Cellulophaga fucicola</name>
    <dbReference type="NCBI Taxonomy" id="76595"/>
    <lineage>
        <taxon>Bacteria</taxon>
        <taxon>Pseudomonadati</taxon>
        <taxon>Bacteroidota</taxon>
        <taxon>Flavobacteriia</taxon>
        <taxon>Flavobacteriales</taxon>
        <taxon>Flavobacteriaceae</taxon>
        <taxon>Cellulophaga</taxon>
    </lineage>
</organism>
<protein>
    <recommendedName>
        <fullName evidence="4">DUF3592 domain-containing protein</fullName>
    </recommendedName>
</protein>
<evidence type="ECO:0000313" key="2">
    <source>
        <dbReference type="EMBL" id="SFW64094.1"/>
    </source>
</evidence>
<keyword evidence="1" id="KW-0812">Transmembrane</keyword>
<name>A0A1K1QXQ0_9FLAO</name>
<dbReference type="Proteomes" id="UP000183257">
    <property type="component" value="Unassembled WGS sequence"/>
</dbReference>
<proteinExistence type="predicted"/>
<dbReference type="OrthoDB" id="1428634at2"/>
<dbReference type="RefSeq" id="WP_072304651.1">
    <property type="nucleotide sequence ID" value="NZ_FPIY01000005.1"/>
</dbReference>
<feature type="transmembrane region" description="Helical" evidence="1">
    <location>
        <begin position="163"/>
        <end position="187"/>
    </location>
</feature>
<keyword evidence="3" id="KW-1185">Reference proteome</keyword>
<feature type="transmembrane region" description="Helical" evidence="1">
    <location>
        <begin position="193"/>
        <end position="217"/>
    </location>
</feature>
<keyword evidence="1" id="KW-0472">Membrane</keyword>